<reference evidence="2 3" key="1">
    <citation type="journal article" date="2018" name="Nat. Ecol. Evol.">
        <title>Shark genomes provide insights into elasmobranch evolution and the origin of vertebrates.</title>
        <authorList>
            <person name="Hara Y"/>
            <person name="Yamaguchi K"/>
            <person name="Onimaru K"/>
            <person name="Kadota M"/>
            <person name="Koyanagi M"/>
            <person name="Keeley SD"/>
            <person name="Tatsumi K"/>
            <person name="Tanaka K"/>
            <person name="Motone F"/>
            <person name="Kageyama Y"/>
            <person name="Nozu R"/>
            <person name="Adachi N"/>
            <person name="Nishimura O"/>
            <person name="Nakagawa R"/>
            <person name="Tanegashima C"/>
            <person name="Kiyatake I"/>
            <person name="Matsumoto R"/>
            <person name="Murakumo K"/>
            <person name="Nishida K"/>
            <person name="Terakita A"/>
            <person name="Kuratani S"/>
            <person name="Sato K"/>
            <person name="Hyodo S Kuraku.S."/>
        </authorList>
    </citation>
    <scope>NUCLEOTIDE SEQUENCE [LARGE SCALE GENOMIC DNA]</scope>
</reference>
<feature type="region of interest" description="Disordered" evidence="1">
    <location>
        <begin position="1"/>
        <end position="26"/>
    </location>
</feature>
<evidence type="ECO:0000313" key="2">
    <source>
        <dbReference type="EMBL" id="GCC44325.1"/>
    </source>
</evidence>
<dbReference type="AlphaFoldDB" id="A0A401TNV8"/>
<protein>
    <submittedName>
        <fullName evidence="2">Uncharacterized protein</fullName>
    </submittedName>
</protein>
<dbReference type="EMBL" id="BEZZ01137736">
    <property type="protein sequence ID" value="GCC44325.1"/>
    <property type="molecule type" value="Genomic_DNA"/>
</dbReference>
<feature type="compositionally biased region" description="Polar residues" evidence="1">
    <location>
        <begin position="15"/>
        <end position="26"/>
    </location>
</feature>
<feature type="region of interest" description="Disordered" evidence="1">
    <location>
        <begin position="47"/>
        <end position="66"/>
    </location>
</feature>
<accession>A0A401TNV8</accession>
<evidence type="ECO:0000313" key="3">
    <source>
        <dbReference type="Proteomes" id="UP000287033"/>
    </source>
</evidence>
<name>A0A401TNV8_CHIPU</name>
<gene>
    <name evidence="2" type="ORF">chiPu_0028698</name>
</gene>
<dbReference type="Proteomes" id="UP000287033">
    <property type="component" value="Unassembled WGS sequence"/>
</dbReference>
<keyword evidence="3" id="KW-1185">Reference proteome</keyword>
<comment type="caution">
    <text evidence="2">The sequence shown here is derived from an EMBL/GenBank/DDBJ whole genome shotgun (WGS) entry which is preliminary data.</text>
</comment>
<sequence length="105" mass="11645">MDQIQREKFSPGLCKQTSSNKVGNASVNPSCSVSVWEIDTTSDLKEAFPPARIGTPNKEMRNKLPLPLPSTIGSRIRNRNEKHDFPLIGAITQLYLQNHVTALLS</sequence>
<proteinExistence type="predicted"/>
<organism evidence="2 3">
    <name type="scientific">Chiloscyllium punctatum</name>
    <name type="common">Brownbanded bambooshark</name>
    <name type="synonym">Hemiscyllium punctatum</name>
    <dbReference type="NCBI Taxonomy" id="137246"/>
    <lineage>
        <taxon>Eukaryota</taxon>
        <taxon>Metazoa</taxon>
        <taxon>Chordata</taxon>
        <taxon>Craniata</taxon>
        <taxon>Vertebrata</taxon>
        <taxon>Chondrichthyes</taxon>
        <taxon>Elasmobranchii</taxon>
        <taxon>Galeomorphii</taxon>
        <taxon>Galeoidea</taxon>
        <taxon>Orectolobiformes</taxon>
        <taxon>Hemiscylliidae</taxon>
        <taxon>Chiloscyllium</taxon>
    </lineage>
</organism>
<evidence type="ECO:0000256" key="1">
    <source>
        <dbReference type="SAM" id="MobiDB-lite"/>
    </source>
</evidence>